<evidence type="ECO:0000313" key="4">
    <source>
        <dbReference type="Proteomes" id="UP001319200"/>
    </source>
</evidence>
<dbReference type="InterPro" id="IPR013780">
    <property type="entry name" value="Glyco_hydro_b"/>
</dbReference>
<dbReference type="SUPFAM" id="SSF51011">
    <property type="entry name" value="Glycosyl hydrolase domain"/>
    <property type="match status" value="1"/>
</dbReference>
<evidence type="ECO:0000313" key="3">
    <source>
        <dbReference type="EMBL" id="MBT1697870.1"/>
    </source>
</evidence>
<dbReference type="Pfam" id="PF12891">
    <property type="entry name" value="Glyco_hydro_44"/>
    <property type="match status" value="1"/>
</dbReference>
<dbReference type="EMBL" id="JAHESF010000011">
    <property type="protein sequence ID" value="MBT1697870.1"/>
    <property type="molecule type" value="Genomic_DNA"/>
</dbReference>
<proteinExistence type="predicted"/>
<dbReference type="NCBIfam" id="TIGR04183">
    <property type="entry name" value="Por_Secre_tail"/>
    <property type="match status" value="1"/>
</dbReference>
<dbReference type="Gene3D" id="3.20.20.80">
    <property type="entry name" value="Glycosidases"/>
    <property type="match status" value="1"/>
</dbReference>
<dbReference type="InterPro" id="IPR024745">
    <property type="entry name" value="GH44_cat"/>
</dbReference>
<dbReference type="InterPro" id="IPR017853">
    <property type="entry name" value="GH"/>
</dbReference>
<protein>
    <submittedName>
        <fullName evidence="3">T9SS type A sorting domain-containing protein</fullName>
    </submittedName>
</protein>
<feature type="domain" description="Secretion system C-terminal sorting" evidence="2">
    <location>
        <begin position="558"/>
        <end position="634"/>
    </location>
</feature>
<dbReference type="SUPFAM" id="SSF51445">
    <property type="entry name" value="(Trans)glycosidases"/>
    <property type="match status" value="1"/>
</dbReference>
<gene>
    <name evidence="3" type="ORF">KK083_13335</name>
</gene>
<reference evidence="3 4" key="1">
    <citation type="submission" date="2021-05" db="EMBL/GenBank/DDBJ databases">
        <title>A Polyphasic approach of four new species of the genus Ohtaekwangia: Ohtaekwangia histidinii sp. nov., Ohtaekwangia cretensis sp. nov., Ohtaekwangia indiensis sp. nov., Ohtaekwangia reichenbachii sp. nov. from diverse environment.</title>
        <authorList>
            <person name="Octaviana S."/>
        </authorList>
    </citation>
    <scope>NUCLEOTIDE SEQUENCE [LARGE SCALE GENOMIC DNA]</scope>
    <source>
        <strain evidence="3 4">PWU4</strain>
    </source>
</reference>
<evidence type="ECO:0000259" key="1">
    <source>
        <dbReference type="Pfam" id="PF12891"/>
    </source>
</evidence>
<sequence>MIARSLHFFAAWCISIPLFSQVAVEVDVSGTAHAVSPYLYGRNNSLSDDPSRPLSAAEWQKLKDAGVTFLRESGGNNCTKYNWRRKLSSHPDWYNNVYPHDWDFAATSLQQHLPAAQGMWSFQLAGKAARTSAANFNDWGYNQSKWWDGVNQNLAGGGVPQTSGGSKALQEGDPTQYLENWTPDSTVNILDHWFGTGGIGLDKSKVRYWNMDNEIEIWSGTHDDILPAQPEAEAFMQQYFAVAKKARAAFPAIRLVGPVTANEWQWYNWSNGPVTENGVKYAWLKFFIKRVAEEQQASGVRLLDVLDIHFYPSSTVVSNVVQYHRVFFDKQYVFPEANGVKNVNGNWDNNQNKEYILQRCREWLEQYMGPGHGVTFGVTEVGIPDVGANAIAAWYAGTLGEFMRQPDMEVFSPWHWYPAMWEVLHLFSRYNKTQYVGSTSSEEELVSAYPTINAAGDSVTVALVNRATISKTVNLHLKGFVLADGDFSVLKLANLPSTETFVSHQVNALQKTTVQKNGNGISVSLPAMSVASVQLKGSKGEVVTSLGDERSEKPLLEVYPTPSTSGSSLKVSVNKSGHAEISLLDVNGKLLFTLHKGVIKSAPFVKDVDTSALTKGIYFIRLKLEDQVVVRKVVF</sequence>
<organism evidence="3 4">
    <name type="scientific">Chryseosolibacter histidini</name>
    <dbReference type="NCBI Taxonomy" id="2782349"/>
    <lineage>
        <taxon>Bacteria</taxon>
        <taxon>Pseudomonadati</taxon>
        <taxon>Bacteroidota</taxon>
        <taxon>Cytophagia</taxon>
        <taxon>Cytophagales</taxon>
        <taxon>Chryseotaleaceae</taxon>
        <taxon>Chryseosolibacter</taxon>
    </lineage>
</organism>
<evidence type="ECO:0000259" key="2">
    <source>
        <dbReference type="Pfam" id="PF18962"/>
    </source>
</evidence>
<dbReference type="InterPro" id="IPR026444">
    <property type="entry name" value="Secre_tail"/>
</dbReference>
<dbReference type="Gene3D" id="2.60.40.1180">
    <property type="entry name" value="Golgi alpha-mannosidase II"/>
    <property type="match status" value="1"/>
</dbReference>
<dbReference type="AlphaFoldDB" id="A0AAP2GPE5"/>
<keyword evidence="4" id="KW-1185">Reference proteome</keyword>
<accession>A0AAP2GPE5</accession>
<dbReference type="Proteomes" id="UP001319200">
    <property type="component" value="Unassembled WGS sequence"/>
</dbReference>
<dbReference type="Pfam" id="PF18962">
    <property type="entry name" value="Por_Secre_tail"/>
    <property type="match status" value="1"/>
</dbReference>
<comment type="caution">
    <text evidence="3">The sequence shown here is derived from an EMBL/GenBank/DDBJ whole genome shotgun (WGS) entry which is preliminary data.</text>
</comment>
<feature type="domain" description="Glycoside hydrolase family 44 catalytic" evidence="1">
    <location>
        <begin position="92"/>
        <end position="313"/>
    </location>
</feature>
<name>A0AAP2GPE5_9BACT</name>